<organism evidence="2">
    <name type="scientific">Glyptapanteles indiensis</name>
    <name type="common">Parasitoid wasp</name>
    <dbReference type="NCBI Taxonomy" id="92994"/>
    <lineage>
        <taxon>Eukaryota</taxon>
        <taxon>Metazoa</taxon>
        <taxon>Ecdysozoa</taxon>
        <taxon>Arthropoda</taxon>
        <taxon>Hexapoda</taxon>
        <taxon>Insecta</taxon>
        <taxon>Pterygota</taxon>
        <taxon>Neoptera</taxon>
        <taxon>Endopterygota</taxon>
        <taxon>Hymenoptera</taxon>
        <taxon>Apocrita</taxon>
        <taxon>Ichneumonoidea</taxon>
        <taxon>Braconidae</taxon>
        <taxon>Microgastrinae</taxon>
        <taxon>Glyptapanteles</taxon>
    </lineage>
</organism>
<evidence type="ECO:0000256" key="1">
    <source>
        <dbReference type="SAM" id="SignalP"/>
    </source>
</evidence>
<feature type="signal peptide" evidence="1">
    <location>
        <begin position="1"/>
        <end position="18"/>
    </location>
</feature>
<sequence length="77" mass="8843">MIFMCITLSALYLDQVFCGFPGHCAKGQGTDECEYTIESRPQLRKSTRGPLKWGKEKGELIEEELKSHVSRPNRLKR</sequence>
<protein>
    <recommendedName>
        <fullName evidence="3">Secreted protein</fullName>
    </recommendedName>
</protein>
<accession>A0JCU7</accession>
<proteinExistence type="predicted"/>
<evidence type="ECO:0000313" key="2">
    <source>
        <dbReference type="EMBL" id="ABK57004.1"/>
    </source>
</evidence>
<name>A0JCU7_GLYIN</name>
<dbReference type="EMBL" id="AC191960">
    <property type="protein sequence ID" value="ABK57004.1"/>
    <property type="molecule type" value="Genomic_DNA"/>
</dbReference>
<feature type="chain" id="PRO_5002625111" description="Secreted protein" evidence="1">
    <location>
        <begin position="19"/>
        <end position="77"/>
    </location>
</feature>
<keyword evidence="1" id="KW-0732">Signal</keyword>
<reference evidence="2" key="1">
    <citation type="submission" date="2007-01" db="EMBL/GenBank/DDBJ databases">
        <title>Direct Submission.</title>
        <authorList>
            <person name="Desjardins C.A."/>
            <person name="Gundersen-Rindal D.E."/>
            <person name="Hostetler J.B."/>
            <person name="Tallon L.J."/>
            <person name="Utterback T.R."/>
            <person name="Fuester R.W."/>
            <person name="Schatz M.C."/>
            <person name="Pedroni M.J."/>
            <person name="Fadrosh D.W."/>
            <person name="Haas B.J."/>
            <person name="Toms B.S."/>
            <person name="Chen D."/>
            <person name="Nene V."/>
        </authorList>
    </citation>
    <scope>NUCLEOTIDE SEQUENCE</scope>
</reference>
<evidence type="ECO:0008006" key="3">
    <source>
        <dbReference type="Google" id="ProtNLM"/>
    </source>
</evidence>
<dbReference type="AlphaFoldDB" id="A0JCU7"/>
<gene>
    <name evidence="2" type="ORF">GIP_L1_00180</name>
</gene>